<keyword evidence="1" id="KW-1133">Transmembrane helix</keyword>
<sequence length="155" mass="18858">MNKYLLFFLIPIHIKFTRANINDAQSVSLKLFNDSKCNNIIDYENIIVPVRCNCFTIKNNCIKKINQNIKFYPEIEYLKKPFDEKLKCEKFNNSYFYFNYNLSNQYCPRYILIFSIIFIFIFIILGIVFYIDLKKKKKKKRIYQRIQNIQLDDIL</sequence>
<dbReference type="EMBL" id="MK250088">
    <property type="protein sequence ID" value="QDY52183.1"/>
    <property type="molecule type" value="Genomic_DNA"/>
</dbReference>
<proteinExistence type="predicted"/>
<keyword evidence="1" id="KW-0472">Membrane</keyword>
<protein>
    <submittedName>
        <fullName evidence="2">Uncharacterized protein</fullName>
    </submittedName>
</protein>
<evidence type="ECO:0000313" key="2">
    <source>
        <dbReference type="EMBL" id="QDY52183.1"/>
    </source>
</evidence>
<name>A0A5B8HWN3_9VIRU</name>
<feature type="transmembrane region" description="Helical" evidence="1">
    <location>
        <begin position="110"/>
        <end position="131"/>
    </location>
</feature>
<organism evidence="2">
    <name type="scientific">Mimiviridae sp. ChoanoV1</name>
    <dbReference type="NCBI Taxonomy" id="2596887"/>
    <lineage>
        <taxon>Viruses</taxon>
        <taxon>Varidnaviria</taxon>
        <taxon>Bamfordvirae</taxon>
        <taxon>Nucleocytoviricota</taxon>
        <taxon>Megaviricetes</taxon>
        <taxon>Imitervirales</taxon>
        <taxon>Schizomimiviridae</taxon>
    </lineage>
</organism>
<gene>
    <name evidence="2" type="ORF">4_63</name>
</gene>
<evidence type="ECO:0000256" key="1">
    <source>
        <dbReference type="SAM" id="Phobius"/>
    </source>
</evidence>
<reference evidence="2" key="1">
    <citation type="submission" date="2018-11" db="EMBL/GenBank/DDBJ databases">
        <title>A distinct lineage of giant viruses engineers rhodopsin photosystems in predatory marine eukaryotes.</title>
        <authorList>
            <person name="Needham D.M."/>
            <person name="Yoshizawa S."/>
            <person name="Hosaka T."/>
            <person name="Poirier C."/>
            <person name="Choi C.-J."/>
            <person name="Hehenberger E."/>
            <person name="Irwin N.A.T."/>
            <person name="Wilken S."/>
            <person name="Yung C.-M."/>
            <person name="Bachy C."/>
            <person name="Kurihara R."/>
            <person name="Nakajima Y."/>
            <person name="Kojima K."/>
            <person name="Kimura-Someya T."/>
            <person name="Leonard G."/>
            <person name="Malmstrom R.R."/>
            <person name="Mende D."/>
            <person name="Olson D.K."/>
            <person name="Sudo Y."/>
            <person name="Sudek S."/>
            <person name="Richards T.A."/>
            <person name="DeLong E.F."/>
            <person name="Keeling P.J."/>
            <person name="Santoro A.E."/>
            <person name="Shirouzu M."/>
            <person name="Iwasaki W."/>
            <person name="Worden A.Z."/>
        </authorList>
    </citation>
    <scope>NUCLEOTIDE SEQUENCE</scope>
</reference>
<accession>A0A5B8HWN3</accession>
<keyword evidence="1" id="KW-0812">Transmembrane</keyword>